<sequence>MPQVCGHLQLQSSEGHSPNLHPSRELTLREGDTVTLLGNPRNDGFCDAEVNGRRGLAPVAFVEEVLVPDRHVAVISPLTARYSQ</sequence>
<gene>
    <name evidence="5" type="ORF">J4Q44_G00302980</name>
</gene>
<keyword evidence="1 2" id="KW-0728">SH3 domain</keyword>
<reference evidence="5 6" key="1">
    <citation type="submission" date="2021-04" db="EMBL/GenBank/DDBJ databases">
        <authorList>
            <person name="De Guttry C."/>
            <person name="Zahm M."/>
            <person name="Klopp C."/>
            <person name="Cabau C."/>
            <person name="Louis A."/>
            <person name="Berthelot C."/>
            <person name="Parey E."/>
            <person name="Roest Crollius H."/>
            <person name="Montfort J."/>
            <person name="Robinson-Rechavi M."/>
            <person name="Bucao C."/>
            <person name="Bouchez O."/>
            <person name="Gislard M."/>
            <person name="Lluch J."/>
            <person name="Milhes M."/>
            <person name="Lampietro C."/>
            <person name="Lopez Roques C."/>
            <person name="Donnadieu C."/>
            <person name="Braasch I."/>
            <person name="Desvignes T."/>
            <person name="Postlethwait J."/>
            <person name="Bobe J."/>
            <person name="Wedekind C."/>
            <person name="Guiguen Y."/>
        </authorList>
    </citation>
    <scope>NUCLEOTIDE SEQUENCE [LARGE SCALE GENOMIC DNA]</scope>
    <source>
        <strain evidence="5">Cs_M1</strain>
        <tissue evidence="5">Blood</tissue>
    </source>
</reference>
<dbReference type="Proteomes" id="UP001356427">
    <property type="component" value="Unassembled WGS sequence"/>
</dbReference>
<dbReference type="PANTHER" id="PTHR14234">
    <property type="entry name" value="RIM BINDING PROTEIN-RELATED"/>
    <property type="match status" value="1"/>
</dbReference>
<evidence type="ECO:0000256" key="2">
    <source>
        <dbReference type="PROSITE-ProRule" id="PRU00192"/>
    </source>
</evidence>
<dbReference type="SMART" id="SM00326">
    <property type="entry name" value="SH3"/>
    <property type="match status" value="1"/>
</dbReference>
<dbReference type="AlphaFoldDB" id="A0AAN8QIW5"/>
<evidence type="ECO:0000256" key="3">
    <source>
        <dbReference type="SAM" id="MobiDB-lite"/>
    </source>
</evidence>
<evidence type="ECO:0000256" key="1">
    <source>
        <dbReference type="ARBA" id="ARBA00022443"/>
    </source>
</evidence>
<dbReference type="InterPro" id="IPR036028">
    <property type="entry name" value="SH3-like_dom_sf"/>
</dbReference>
<dbReference type="InterPro" id="IPR001452">
    <property type="entry name" value="SH3_domain"/>
</dbReference>
<dbReference type="Gene3D" id="2.30.30.40">
    <property type="entry name" value="SH3 Domains"/>
    <property type="match status" value="1"/>
</dbReference>
<name>A0AAN8QIW5_9TELE</name>
<organism evidence="5 6">
    <name type="scientific">Coregonus suidteri</name>
    <dbReference type="NCBI Taxonomy" id="861788"/>
    <lineage>
        <taxon>Eukaryota</taxon>
        <taxon>Metazoa</taxon>
        <taxon>Chordata</taxon>
        <taxon>Craniata</taxon>
        <taxon>Vertebrata</taxon>
        <taxon>Euteleostomi</taxon>
        <taxon>Actinopterygii</taxon>
        <taxon>Neopterygii</taxon>
        <taxon>Teleostei</taxon>
        <taxon>Protacanthopterygii</taxon>
        <taxon>Salmoniformes</taxon>
        <taxon>Salmonidae</taxon>
        <taxon>Coregoninae</taxon>
        <taxon>Coregonus</taxon>
    </lineage>
</organism>
<comment type="caution">
    <text evidence="5">The sequence shown here is derived from an EMBL/GenBank/DDBJ whole genome shotgun (WGS) entry which is preliminary data.</text>
</comment>
<dbReference type="GO" id="GO:0045202">
    <property type="term" value="C:synapse"/>
    <property type="evidence" value="ECO:0007669"/>
    <property type="project" value="GOC"/>
</dbReference>
<dbReference type="InterPro" id="IPR040325">
    <property type="entry name" value="RIMBP1/2/3"/>
</dbReference>
<evidence type="ECO:0000313" key="5">
    <source>
        <dbReference type="EMBL" id="KAK6298788.1"/>
    </source>
</evidence>
<dbReference type="SUPFAM" id="SSF50044">
    <property type="entry name" value="SH3-domain"/>
    <property type="match status" value="1"/>
</dbReference>
<accession>A0AAN8QIW5</accession>
<feature type="region of interest" description="Disordered" evidence="3">
    <location>
        <begin position="1"/>
        <end position="24"/>
    </location>
</feature>
<proteinExistence type="predicted"/>
<dbReference type="PANTHER" id="PTHR14234:SF19">
    <property type="entry name" value="RIM-BINDING PROTEIN, ISOFORM F"/>
    <property type="match status" value="1"/>
</dbReference>
<keyword evidence="6" id="KW-1185">Reference proteome</keyword>
<evidence type="ECO:0000313" key="6">
    <source>
        <dbReference type="Proteomes" id="UP001356427"/>
    </source>
</evidence>
<evidence type="ECO:0000259" key="4">
    <source>
        <dbReference type="PROSITE" id="PS50002"/>
    </source>
</evidence>
<protein>
    <recommendedName>
        <fullName evidence="4">SH3 domain-containing protein</fullName>
    </recommendedName>
</protein>
<dbReference type="EMBL" id="JAGTTL010000029">
    <property type="protein sequence ID" value="KAK6298788.1"/>
    <property type="molecule type" value="Genomic_DNA"/>
</dbReference>
<feature type="domain" description="SH3" evidence="4">
    <location>
        <begin position="8"/>
        <end position="67"/>
    </location>
</feature>
<dbReference type="GO" id="GO:0007274">
    <property type="term" value="P:neuromuscular synaptic transmission"/>
    <property type="evidence" value="ECO:0007669"/>
    <property type="project" value="TreeGrafter"/>
</dbReference>
<dbReference type="PROSITE" id="PS50002">
    <property type="entry name" value="SH3"/>
    <property type="match status" value="1"/>
</dbReference>
<dbReference type="Pfam" id="PF14604">
    <property type="entry name" value="SH3_9"/>
    <property type="match status" value="1"/>
</dbReference>